<dbReference type="PANTHER" id="PTHR47530:SF4">
    <property type="entry name" value="E3 UBIQUITIN LIGASE BIG BROTHER-RELATED"/>
    <property type="match status" value="1"/>
</dbReference>
<dbReference type="Pfam" id="PF13639">
    <property type="entry name" value="zf-RING_2"/>
    <property type="match status" value="1"/>
</dbReference>
<dbReference type="InterPro" id="IPR013083">
    <property type="entry name" value="Znf_RING/FYVE/PHD"/>
</dbReference>
<gene>
    <name evidence="4" type="ORF">Tsubulata_010887</name>
</gene>
<name>A0A9Q0FW88_9ROSI</name>
<dbReference type="PANTHER" id="PTHR47530">
    <property type="entry name" value="E3 UBIQUITIN LIGASE BIG BROTHER-RELATED"/>
    <property type="match status" value="1"/>
</dbReference>
<protein>
    <recommendedName>
        <fullName evidence="3">RING-type domain-containing protein</fullName>
    </recommendedName>
</protein>
<evidence type="ECO:0000313" key="4">
    <source>
        <dbReference type="EMBL" id="KAJ4838855.1"/>
    </source>
</evidence>
<feature type="compositionally biased region" description="Acidic residues" evidence="2">
    <location>
        <begin position="523"/>
        <end position="552"/>
    </location>
</feature>
<evidence type="ECO:0000259" key="3">
    <source>
        <dbReference type="PROSITE" id="PS50089"/>
    </source>
</evidence>
<dbReference type="SUPFAM" id="SSF57850">
    <property type="entry name" value="RING/U-box"/>
    <property type="match status" value="1"/>
</dbReference>
<dbReference type="OrthoDB" id="778222at2759"/>
<comment type="caution">
    <text evidence="4">The sequence shown here is derived from an EMBL/GenBank/DDBJ whole genome shotgun (WGS) entry which is preliminary data.</text>
</comment>
<dbReference type="AlphaFoldDB" id="A0A9Q0FW88"/>
<feature type="compositionally biased region" description="Low complexity" evidence="2">
    <location>
        <begin position="451"/>
        <end position="477"/>
    </location>
</feature>
<feature type="compositionally biased region" description="Basic and acidic residues" evidence="2">
    <location>
        <begin position="423"/>
        <end position="446"/>
    </location>
</feature>
<dbReference type="SMART" id="SM00184">
    <property type="entry name" value="RING"/>
    <property type="match status" value="1"/>
</dbReference>
<feature type="region of interest" description="Disordered" evidence="2">
    <location>
        <begin position="407"/>
        <end position="477"/>
    </location>
</feature>
<reference evidence="4" key="1">
    <citation type="submission" date="2022-02" db="EMBL/GenBank/DDBJ databases">
        <authorList>
            <person name="Henning P.M."/>
            <person name="McCubbin A.G."/>
            <person name="Shore J.S."/>
        </authorList>
    </citation>
    <scope>NUCLEOTIDE SEQUENCE</scope>
    <source>
        <strain evidence="4">F60SS</strain>
        <tissue evidence="4">Leaves</tissue>
    </source>
</reference>
<dbReference type="InterPro" id="IPR043312">
    <property type="entry name" value="AtBBR-like"/>
</dbReference>
<keyword evidence="5" id="KW-1185">Reference proteome</keyword>
<feature type="domain" description="RING-type" evidence="3">
    <location>
        <begin position="703"/>
        <end position="744"/>
    </location>
</feature>
<dbReference type="PROSITE" id="PS50089">
    <property type="entry name" value="ZF_RING_2"/>
    <property type="match status" value="1"/>
</dbReference>
<evidence type="ECO:0000256" key="1">
    <source>
        <dbReference type="PROSITE-ProRule" id="PRU00175"/>
    </source>
</evidence>
<dbReference type="GO" id="GO:0008270">
    <property type="term" value="F:zinc ion binding"/>
    <property type="evidence" value="ECO:0007669"/>
    <property type="project" value="UniProtKB-KW"/>
</dbReference>
<dbReference type="FunFam" id="3.30.40.10:FF:000417">
    <property type="entry name" value="E3 ubiquitin ligase BIG BROTHER-related"/>
    <property type="match status" value="1"/>
</dbReference>
<dbReference type="InterPro" id="IPR048217">
    <property type="entry name" value="BB-like_RING-H2"/>
</dbReference>
<keyword evidence="1" id="KW-0479">Metal-binding</keyword>
<dbReference type="CDD" id="cd23115">
    <property type="entry name" value="RING-H2_BB-like"/>
    <property type="match status" value="1"/>
</dbReference>
<keyword evidence="1" id="KW-0863">Zinc-finger</keyword>
<dbReference type="InterPro" id="IPR001841">
    <property type="entry name" value="Znf_RING"/>
</dbReference>
<dbReference type="EMBL" id="JAKUCV010003462">
    <property type="protein sequence ID" value="KAJ4838855.1"/>
    <property type="molecule type" value="Genomic_DNA"/>
</dbReference>
<dbReference type="Proteomes" id="UP001141552">
    <property type="component" value="Unassembled WGS sequence"/>
</dbReference>
<keyword evidence="1" id="KW-0862">Zinc</keyword>
<reference evidence="4" key="2">
    <citation type="journal article" date="2023" name="Plants (Basel)">
        <title>Annotation of the Turnera subulata (Passifloraceae) Draft Genome Reveals the S-Locus Evolved after the Divergence of Turneroideae from Passifloroideae in a Stepwise Manner.</title>
        <authorList>
            <person name="Henning P.M."/>
            <person name="Roalson E.H."/>
            <person name="Mir W."/>
            <person name="McCubbin A.G."/>
            <person name="Shore J.S."/>
        </authorList>
    </citation>
    <scope>NUCLEOTIDE SEQUENCE</scope>
    <source>
        <strain evidence="4">F60SS</strain>
    </source>
</reference>
<evidence type="ECO:0000256" key="2">
    <source>
        <dbReference type="SAM" id="MobiDB-lite"/>
    </source>
</evidence>
<evidence type="ECO:0000313" key="5">
    <source>
        <dbReference type="Proteomes" id="UP001141552"/>
    </source>
</evidence>
<sequence length="753" mass="82652">MALLNSLFMSTVNVAAKTLVSVSSNIKMEHSERWRPSDHLRFMVMLMSWLTVWVLRVLMDHFPSPMTFSPHYLLQNFASFGSYALALPSSSRGLSTSTSSSMDLIQQQDDIDGPSVEGLGRSLTHVLALLNEIPATSRKYQFAMAMADRIMDGNYRDGHPELVDVNRTALSAAFARTLNLLYRSLQHPHTPEDSSAWTTRVIRLLPLGSYIASYVKGLNYCLSAVLQTVGSGRLQMVERKRLPGGGGHHEGADDVVAEKLAQELLWITHKLRAYGAVDEALVQWSYASGLASISLNANPRVQAILIGDLGGDEILVSRQVRFGMLVLWIPLFCHANNGLAGPYLSSFEKMDVERAIDEVISTLPALDQEVVLTNWVQDFAVTASEWPNLQVSYDRWCQSTRALAANNNTTTATNPKLGSGGGEEPKANAEHEQGRGGGGEEGREENPSSITSATTTTTTNEEAAAAPRQSPSSRRTPFTTLSQVDADLALARTLQEQERAYMMLRMGNSGSDYGSWEAGSYFDDYDDDDDEEEEDEEEGDEDEDEEEEDDFGDPGVNGDGEEVYNGTDVDEDVFDVHAHMDGGDDGDDAHFRAEVDPAAFDSDEAYARALQDAEERDMAARLLALAGIHDFHTREAEDVEDHGDNSQDTWEEVDPDELSYEELLALGEVVGTESRGLSSDTIASLPSINYKTGSTQNGSNDSCVICRVDYEDGETLTLLSCKHSYHSECINNWLKINKVCPVCSAEVSTSGHS</sequence>
<organism evidence="4 5">
    <name type="scientific">Turnera subulata</name>
    <dbReference type="NCBI Taxonomy" id="218843"/>
    <lineage>
        <taxon>Eukaryota</taxon>
        <taxon>Viridiplantae</taxon>
        <taxon>Streptophyta</taxon>
        <taxon>Embryophyta</taxon>
        <taxon>Tracheophyta</taxon>
        <taxon>Spermatophyta</taxon>
        <taxon>Magnoliopsida</taxon>
        <taxon>eudicotyledons</taxon>
        <taxon>Gunneridae</taxon>
        <taxon>Pentapetalae</taxon>
        <taxon>rosids</taxon>
        <taxon>fabids</taxon>
        <taxon>Malpighiales</taxon>
        <taxon>Passifloraceae</taxon>
        <taxon>Turnera</taxon>
    </lineage>
</organism>
<dbReference type="Gene3D" id="3.30.40.10">
    <property type="entry name" value="Zinc/RING finger domain, C3HC4 (zinc finger)"/>
    <property type="match status" value="1"/>
</dbReference>
<feature type="region of interest" description="Disordered" evidence="2">
    <location>
        <begin position="508"/>
        <end position="566"/>
    </location>
</feature>
<accession>A0A9Q0FW88</accession>
<proteinExistence type="predicted"/>